<evidence type="ECO:0000256" key="2">
    <source>
        <dbReference type="SAM" id="Phobius"/>
    </source>
</evidence>
<keyword evidence="2" id="KW-1133">Transmembrane helix</keyword>
<sequence>MTLLQVPSSGPSLEWFSSLASASAFSFAFLVFLSSFFSVTAFSFYRGGGGTRQHVSGTGETAPRRDAGGSEATWRVILTASSPEMCGGAGGGEASATRGRILRAQTPVLTALHSPPSTPSPFSLSFNA</sequence>
<protein>
    <submittedName>
        <fullName evidence="3">Uncharacterized protein</fullName>
    </submittedName>
</protein>
<feature type="region of interest" description="Disordered" evidence="1">
    <location>
        <begin position="50"/>
        <end position="70"/>
    </location>
</feature>
<feature type="transmembrane region" description="Helical" evidence="2">
    <location>
        <begin position="20"/>
        <end position="45"/>
    </location>
</feature>
<organism evidence="3 4">
    <name type="scientific">Liparis tanakae</name>
    <name type="common">Tanaka's snailfish</name>
    <dbReference type="NCBI Taxonomy" id="230148"/>
    <lineage>
        <taxon>Eukaryota</taxon>
        <taxon>Metazoa</taxon>
        <taxon>Chordata</taxon>
        <taxon>Craniata</taxon>
        <taxon>Vertebrata</taxon>
        <taxon>Euteleostomi</taxon>
        <taxon>Actinopterygii</taxon>
        <taxon>Neopterygii</taxon>
        <taxon>Teleostei</taxon>
        <taxon>Neoteleostei</taxon>
        <taxon>Acanthomorphata</taxon>
        <taxon>Eupercaria</taxon>
        <taxon>Perciformes</taxon>
        <taxon>Cottioidei</taxon>
        <taxon>Cottales</taxon>
        <taxon>Liparidae</taxon>
        <taxon>Liparis</taxon>
    </lineage>
</organism>
<dbReference type="AlphaFoldDB" id="A0A4Z2FDH2"/>
<keyword evidence="2" id="KW-0472">Membrane</keyword>
<proteinExistence type="predicted"/>
<keyword evidence="4" id="KW-1185">Reference proteome</keyword>
<keyword evidence="2" id="KW-0812">Transmembrane</keyword>
<evidence type="ECO:0000313" key="4">
    <source>
        <dbReference type="Proteomes" id="UP000314294"/>
    </source>
</evidence>
<evidence type="ECO:0000256" key="1">
    <source>
        <dbReference type="SAM" id="MobiDB-lite"/>
    </source>
</evidence>
<reference evidence="3 4" key="1">
    <citation type="submission" date="2019-03" db="EMBL/GenBank/DDBJ databases">
        <title>First draft genome of Liparis tanakae, snailfish: a comprehensive survey of snailfish specific genes.</title>
        <authorList>
            <person name="Kim W."/>
            <person name="Song I."/>
            <person name="Jeong J.-H."/>
            <person name="Kim D."/>
            <person name="Kim S."/>
            <person name="Ryu S."/>
            <person name="Song J.Y."/>
            <person name="Lee S.K."/>
        </authorList>
    </citation>
    <scope>NUCLEOTIDE SEQUENCE [LARGE SCALE GENOMIC DNA]</scope>
    <source>
        <tissue evidence="3">Muscle</tissue>
    </source>
</reference>
<evidence type="ECO:0000313" key="3">
    <source>
        <dbReference type="EMBL" id="TNN39031.1"/>
    </source>
</evidence>
<dbReference type="EMBL" id="SRLO01001315">
    <property type="protein sequence ID" value="TNN39031.1"/>
    <property type="molecule type" value="Genomic_DNA"/>
</dbReference>
<dbReference type="Proteomes" id="UP000314294">
    <property type="component" value="Unassembled WGS sequence"/>
</dbReference>
<name>A0A4Z2FDH2_9TELE</name>
<accession>A0A4Z2FDH2</accession>
<gene>
    <name evidence="3" type="ORF">EYF80_050806</name>
</gene>
<comment type="caution">
    <text evidence="3">The sequence shown here is derived from an EMBL/GenBank/DDBJ whole genome shotgun (WGS) entry which is preliminary data.</text>
</comment>